<organism evidence="3 4">
    <name type="scientific">Brachionus plicatilis</name>
    <name type="common">Marine rotifer</name>
    <name type="synonym">Brachionus muelleri</name>
    <dbReference type="NCBI Taxonomy" id="10195"/>
    <lineage>
        <taxon>Eukaryota</taxon>
        <taxon>Metazoa</taxon>
        <taxon>Spiralia</taxon>
        <taxon>Gnathifera</taxon>
        <taxon>Rotifera</taxon>
        <taxon>Eurotatoria</taxon>
        <taxon>Monogononta</taxon>
        <taxon>Pseudotrocha</taxon>
        <taxon>Ploima</taxon>
        <taxon>Brachionidae</taxon>
        <taxon>Brachionus</taxon>
    </lineage>
</organism>
<sequence>MNQNLNQNLENEKREKNQEVIDTEEEIEQESLVLIQFTDLDDAKYCEKFSNQFKSIEITKPNPIIQIGNRLYQGEYQNNIGTYLYFEEKKSQQQKTEHEYFGKSFKKLVLTRLFVEEKQN</sequence>
<dbReference type="AlphaFoldDB" id="A0A3M7S039"/>
<evidence type="ECO:0000313" key="3">
    <source>
        <dbReference type="EMBL" id="RNA28975.1"/>
    </source>
</evidence>
<dbReference type="Gene3D" id="2.60.40.4370">
    <property type="match status" value="1"/>
</dbReference>
<dbReference type="PANTHER" id="PTHR21860:SF2">
    <property type="entry name" value="GENERAL TRANSCRIPTION FACTOR 3C POLYPEPTIDE 6"/>
    <property type="match status" value="1"/>
</dbReference>
<feature type="domain" description="Transcription factor TFIIIC triple barrel" evidence="2">
    <location>
        <begin position="28"/>
        <end position="115"/>
    </location>
</feature>
<dbReference type="InterPro" id="IPR042771">
    <property type="entry name" value="GTF3C6-like"/>
</dbReference>
<comment type="caution">
    <text evidence="3">The sequence shown here is derived from an EMBL/GenBank/DDBJ whole genome shotgun (WGS) entry which is preliminary data.</text>
</comment>
<proteinExistence type="predicted"/>
<evidence type="ECO:0000256" key="1">
    <source>
        <dbReference type="SAM" id="MobiDB-lite"/>
    </source>
</evidence>
<dbReference type="EMBL" id="REGN01002302">
    <property type="protein sequence ID" value="RNA28975.1"/>
    <property type="molecule type" value="Genomic_DNA"/>
</dbReference>
<reference evidence="3 4" key="1">
    <citation type="journal article" date="2018" name="Sci. Rep.">
        <title>Genomic signatures of local adaptation to the degree of environmental predictability in rotifers.</title>
        <authorList>
            <person name="Franch-Gras L."/>
            <person name="Hahn C."/>
            <person name="Garcia-Roger E.M."/>
            <person name="Carmona M.J."/>
            <person name="Serra M."/>
            <person name="Gomez A."/>
        </authorList>
    </citation>
    <scope>NUCLEOTIDE SEQUENCE [LARGE SCALE GENOMIC DNA]</scope>
    <source>
        <strain evidence="3">HYR1</strain>
    </source>
</reference>
<dbReference type="STRING" id="10195.A0A3M7S039"/>
<dbReference type="GO" id="GO:0000127">
    <property type="term" value="C:transcription factor TFIIIC complex"/>
    <property type="evidence" value="ECO:0007669"/>
    <property type="project" value="TreeGrafter"/>
</dbReference>
<keyword evidence="4" id="KW-1185">Reference proteome</keyword>
<dbReference type="PANTHER" id="PTHR21860">
    <property type="entry name" value="TRANSCRIPTION INITIATION FACTOR IIIC TFIIIC , POLYPEPTIDE 6-RELATED"/>
    <property type="match status" value="1"/>
</dbReference>
<dbReference type="Proteomes" id="UP000276133">
    <property type="component" value="Unassembled WGS sequence"/>
</dbReference>
<evidence type="ECO:0000313" key="4">
    <source>
        <dbReference type="Proteomes" id="UP000276133"/>
    </source>
</evidence>
<dbReference type="Pfam" id="PF10419">
    <property type="entry name" value="TFIIIC_sub6"/>
    <property type="match status" value="1"/>
</dbReference>
<feature type="region of interest" description="Disordered" evidence="1">
    <location>
        <begin position="1"/>
        <end position="22"/>
    </location>
</feature>
<gene>
    <name evidence="3" type="ORF">BpHYR1_011971</name>
</gene>
<dbReference type="OrthoDB" id="1877767at2759"/>
<evidence type="ECO:0000259" key="2">
    <source>
        <dbReference type="Pfam" id="PF10419"/>
    </source>
</evidence>
<accession>A0A3M7S039</accession>
<feature type="compositionally biased region" description="Basic and acidic residues" evidence="1">
    <location>
        <begin position="10"/>
        <end position="19"/>
    </location>
</feature>
<dbReference type="GO" id="GO:0006383">
    <property type="term" value="P:transcription by RNA polymerase III"/>
    <property type="evidence" value="ECO:0007669"/>
    <property type="project" value="InterPro"/>
</dbReference>
<name>A0A3M7S039_BRAPC</name>
<dbReference type="InterPro" id="IPR019481">
    <property type="entry name" value="TFIIIC_triple_barrel"/>
</dbReference>
<protein>
    <submittedName>
        <fullName evidence="3">General transcription factor 3C polypeptide 6 isoform X2</fullName>
    </submittedName>
</protein>